<dbReference type="Proteomes" id="UP001589710">
    <property type="component" value="Unassembled WGS sequence"/>
</dbReference>
<feature type="compositionally biased region" description="Gly residues" evidence="1">
    <location>
        <begin position="91"/>
        <end position="106"/>
    </location>
</feature>
<gene>
    <name evidence="3" type="ORF">ACFFTL_31885</name>
</gene>
<feature type="region of interest" description="Disordered" evidence="1">
    <location>
        <begin position="46"/>
        <end position="190"/>
    </location>
</feature>
<evidence type="ECO:0000313" key="3">
    <source>
        <dbReference type="EMBL" id="MFB9576752.1"/>
    </source>
</evidence>
<reference evidence="3 4" key="1">
    <citation type="submission" date="2024-09" db="EMBL/GenBank/DDBJ databases">
        <authorList>
            <person name="Sun Q."/>
            <person name="Mori K."/>
        </authorList>
    </citation>
    <scope>NUCLEOTIDE SEQUENCE [LARGE SCALE GENOMIC DNA]</scope>
    <source>
        <strain evidence="3 4">JCM 3331</strain>
    </source>
</reference>
<feature type="signal peptide" evidence="2">
    <location>
        <begin position="1"/>
        <end position="30"/>
    </location>
</feature>
<sequence>MRRQTFGSTGRRGTVIVASAAVLCLGGALAACGAGAGDRGGYAAVGAAGSGSEKAPKGAVAPSGRVTLIPLDGEGDGGKEPKPGSSAASGDTGGTGGTGSGTGGGAADRTSGGAQSSSGSGDTTARSTGGAAGSEGAAGSGGTAGSGGGTGSAGGTGGSGTGGTASGGAGGGSAAPTTPSAPGSTAPAAPAVLTLGTPERAAADHRWCEKVTVEFRNTGGSPARSGTVTFATHIIGGLGIDWATVETTAPLPAPIDAGAAREKTYTVCVDAWRVPLGMHVETRDVTAVWK</sequence>
<evidence type="ECO:0008006" key="5">
    <source>
        <dbReference type="Google" id="ProtNLM"/>
    </source>
</evidence>
<name>A0ABV5RG24_9ACTN</name>
<protein>
    <recommendedName>
        <fullName evidence="5">Secreted protein</fullName>
    </recommendedName>
</protein>
<evidence type="ECO:0000256" key="1">
    <source>
        <dbReference type="SAM" id="MobiDB-lite"/>
    </source>
</evidence>
<dbReference type="EMBL" id="JBHMCG010000138">
    <property type="protein sequence ID" value="MFB9576752.1"/>
    <property type="molecule type" value="Genomic_DNA"/>
</dbReference>
<keyword evidence="4" id="KW-1185">Reference proteome</keyword>
<evidence type="ECO:0000256" key="2">
    <source>
        <dbReference type="SAM" id="SignalP"/>
    </source>
</evidence>
<feature type="compositionally biased region" description="Low complexity" evidence="1">
    <location>
        <begin position="107"/>
        <end position="129"/>
    </location>
</feature>
<feature type="compositionally biased region" description="Gly residues" evidence="1">
    <location>
        <begin position="130"/>
        <end position="173"/>
    </location>
</feature>
<dbReference type="PROSITE" id="PS51257">
    <property type="entry name" value="PROKAR_LIPOPROTEIN"/>
    <property type="match status" value="1"/>
</dbReference>
<feature type="compositionally biased region" description="Low complexity" evidence="1">
    <location>
        <begin position="174"/>
        <end position="190"/>
    </location>
</feature>
<dbReference type="RefSeq" id="WP_345512592.1">
    <property type="nucleotide sequence ID" value="NZ_BAAAXD010000016.1"/>
</dbReference>
<comment type="caution">
    <text evidence="3">The sequence shown here is derived from an EMBL/GenBank/DDBJ whole genome shotgun (WGS) entry which is preliminary data.</text>
</comment>
<proteinExistence type="predicted"/>
<keyword evidence="2" id="KW-0732">Signal</keyword>
<accession>A0ABV5RG24</accession>
<organism evidence="3 4">
    <name type="scientific">Streptomyces yanii</name>
    <dbReference type="NCBI Taxonomy" id="78510"/>
    <lineage>
        <taxon>Bacteria</taxon>
        <taxon>Bacillati</taxon>
        <taxon>Actinomycetota</taxon>
        <taxon>Actinomycetes</taxon>
        <taxon>Kitasatosporales</taxon>
        <taxon>Streptomycetaceae</taxon>
        <taxon>Streptomyces</taxon>
    </lineage>
</organism>
<feature type="chain" id="PRO_5045296881" description="Secreted protein" evidence="2">
    <location>
        <begin position="31"/>
        <end position="290"/>
    </location>
</feature>
<evidence type="ECO:0000313" key="4">
    <source>
        <dbReference type="Proteomes" id="UP001589710"/>
    </source>
</evidence>